<dbReference type="Pfam" id="PF01613">
    <property type="entry name" value="Flavin_Reduct"/>
    <property type="match status" value="1"/>
</dbReference>
<evidence type="ECO:0000313" key="7">
    <source>
        <dbReference type="Proteomes" id="UP000250166"/>
    </source>
</evidence>
<dbReference type="InterPro" id="IPR012349">
    <property type="entry name" value="Split_barrel_FMN-bd"/>
</dbReference>
<evidence type="ECO:0000256" key="1">
    <source>
        <dbReference type="ARBA" id="ARBA00001917"/>
    </source>
</evidence>
<dbReference type="GO" id="GO:0016646">
    <property type="term" value="F:oxidoreductase activity, acting on the CH-NH group of donors, NAD or NADP as acceptor"/>
    <property type="evidence" value="ECO:0007669"/>
    <property type="project" value="UniProtKB-ARBA"/>
</dbReference>
<name>A0A2X3DN58_9HELI</name>
<keyword evidence="3" id="KW-0288">FMN</keyword>
<dbReference type="AlphaFoldDB" id="A0A2X3DN58"/>
<keyword evidence="2" id="KW-0285">Flavoprotein</keyword>
<organism evidence="6 7">
    <name type="scientific">Helicobacter fennelliae</name>
    <dbReference type="NCBI Taxonomy" id="215"/>
    <lineage>
        <taxon>Bacteria</taxon>
        <taxon>Pseudomonadati</taxon>
        <taxon>Campylobacterota</taxon>
        <taxon>Epsilonproteobacteria</taxon>
        <taxon>Campylobacterales</taxon>
        <taxon>Helicobacteraceae</taxon>
        <taxon>Helicobacter</taxon>
    </lineage>
</organism>
<dbReference type="Proteomes" id="UP000250166">
    <property type="component" value="Unassembled WGS sequence"/>
</dbReference>
<reference evidence="6 7" key="1">
    <citation type="submission" date="2018-06" db="EMBL/GenBank/DDBJ databases">
        <authorList>
            <consortium name="Pathogen Informatics"/>
            <person name="Doyle S."/>
        </authorList>
    </citation>
    <scope>NUCLEOTIDE SEQUENCE [LARGE SCALE GENOMIC DNA]</scope>
    <source>
        <strain evidence="6 7">NCTC13102</strain>
    </source>
</reference>
<comment type="similarity">
    <text evidence="4">Belongs to the flavoredoxin family.</text>
</comment>
<feature type="domain" description="Flavin reductase like" evidence="5">
    <location>
        <begin position="22"/>
        <end position="147"/>
    </location>
</feature>
<evidence type="ECO:0000256" key="3">
    <source>
        <dbReference type="ARBA" id="ARBA00022643"/>
    </source>
</evidence>
<dbReference type="RefSeq" id="WP_023949245.1">
    <property type="nucleotide sequence ID" value="NZ_UAWL01000006.1"/>
</dbReference>
<accession>A0A2X3DN58</accession>
<evidence type="ECO:0000256" key="2">
    <source>
        <dbReference type="ARBA" id="ARBA00022630"/>
    </source>
</evidence>
<dbReference type="PANTHER" id="PTHR33798:SF5">
    <property type="entry name" value="FLAVIN REDUCTASE LIKE DOMAIN-CONTAINING PROTEIN"/>
    <property type="match status" value="1"/>
</dbReference>
<comment type="cofactor">
    <cofactor evidence="1">
        <name>FMN</name>
        <dbReference type="ChEBI" id="CHEBI:58210"/>
    </cofactor>
</comment>
<proteinExistence type="inferred from homology"/>
<dbReference type="PANTHER" id="PTHR33798">
    <property type="entry name" value="FLAVOPROTEIN OXYGENASE"/>
    <property type="match status" value="1"/>
</dbReference>
<dbReference type="InterPro" id="IPR002563">
    <property type="entry name" value="Flavin_Rdtase-like_dom"/>
</dbReference>
<evidence type="ECO:0000256" key="4">
    <source>
        <dbReference type="ARBA" id="ARBA00038054"/>
    </source>
</evidence>
<dbReference type="Gene3D" id="2.30.110.10">
    <property type="entry name" value="Electron Transport, Fmn-binding Protein, Chain A"/>
    <property type="match status" value="1"/>
</dbReference>
<dbReference type="EMBL" id="UAWL01000006">
    <property type="protein sequence ID" value="SQB99630.1"/>
    <property type="molecule type" value="Genomic_DNA"/>
</dbReference>
<protein>
    <submittedName>
        <fullName evidence="6">Flavin reductase domain protein FMN-binding protein</fullName>
    </submittedName>
</protein>
<dbReference type="SUPFAM" id="SSF50475">
    <property type="entry name" value="FMN-binding split barrel"/>
    <property type="match status" value="1"/>
</dbReference>
<evidence type="ECO:0000259" key="5">
    <source>
        <dbReference type="Pfam" id="PF01613"/>
    </source>
</evidence>
<evidence type="ECO:0000313" key="6">
    <source>
        <dbReference type="EMBL" id="SQB99630.1"/>
    </source>
</evidence>
<gene>
    <name evidence="6" type="ORF">NCTC13102_01955</name>
</gene>
<dbReference type="GO" id="GO:0010181">
    <property type="term" value="F:FMN binding"/>
    <property type="evidence" value="ECO:0007669"/>
    <property type="project" value="InterPro"/>
</dbReference>
<sequence>MILDFASQSTLVKYRLLNNTLTPRPITLAVSVNANGVINIAPFSFLGVVSSNPIVFSLCLSPKSDGMPKDTFQNAISTKKLTLNLPNQDFVECIQKTSQELESNLSEASVFHIPIEALYPSYPPILKGIDTAYFCDLLEVLEFGTYDKTLLLQAKACYIDDEIYTQDLSFTPWHLGRVGKFFVCKNQVIESSHNKK</sequence>